<dbReference type="Proteomes" id="UP000539710">
    <property type="component" value="Unassembled WGS sequence"/>
</dbReference>
<reference evidence="1" key="3">
    <citation type="submission" date="2020-07" db="EMBL/GenBank/DDBJ databases">
        <authorList>
            <person name="Yang C."/>
        </authorList>
    </citation>
    <scope>NUCLEOTIDE SEQUENCE</scope>
    <source>
        <strain evidence="1">Cx-624</strain>
    </source>
</reference>
<dbReference type="Pfam" id="PF08889">
    <property type="entry name" value="WbqC"/>
    <property type="match status" value="1"/>
</dbReference>
<name>A0A7D7LR09_9FLAO</name>
<sequence>MNVLLPVFYLPPVSWFAEFLKPDREILLEQFENFPKQTFRNRTLIYGANGKLALMIPIKHNGSRLYKETEISYAEDWPKQHWKSIKTAYQSSPYFEYYEDKLQTIYGEKKKYLFDFNLKVLDVIQSLLKTEVNFELTHEYLKEPVMLNLRDKFSAKNSQNKGYPEYYQSFTAKHGFIEDLSILDLLCNIGPESSTYLKNITTQQ</sequence>
<dbReference type="InterPro" id="IPR014985">
    <property type="entry name" value="WbqC"/>
</dbReference>
<dbReference type="EMBL" id="CP059472">
    <property type="protein sequence ID" value="QMS99380.1"/>
    <property type="molecule type" value="Genomic_DNA"/>
</dbReference>
<evidence type="ECO:0000313" key="4">
    <source>
        <dbReference type="Proteomes" id="UP000539710"/>
    </source>
</evidence>
<evidence type="ECO:0000313" key="2">
    <source>
        <dbReference type="EMBL" id="QMS99380.1"/>
    </source>
</evidence>
<dbReference type="Proteomes" id="UP000515349">
    <property type="component" value="Chromosome"/>
</dbReference>
<protein>
    <submittedName>
        <fullName evidence="2">WbqC family protein</fullName>
    </submittedName>
</protein>
<dbReference type="KEGG" id="cbau:H1R16_05075"/>
<organism evidence="2 3">
    <name type="scientific">Marnyiella aurantia</name>
    <dbReference type="NCBI Taxonomy" id="2758037"/>
    <lineage>
        <taxon>Bacteria</taxon>
        <taxon>Pseudomonadati</taxon>
        <taxon>Bacteroidota</taxon>
        <taxon>Flavobacteriia</taxon>
        <taxon>Flavobacteriales</taxon>
        <taxon>Weeksellaceae</taxon>
        <taxon>Marnyiella</taxon>
    </lineage>
</organism>
<dbReference type="EMBL" id="JACEUX010000003">
    <property type="protein sequence ID" value="MBA5247630.1"/>
    <property type="molecule type" value="Genomic_DNA"/>
</dbReference>
<dbReference type="AlphaFoldDB" id="A0A7D7LR09"/>
<reference evidence="4" key="2">
    <citation type="submission" date="2020-07" db="EMBL/GenBank/DDBJ databases">
        <title>Flavobacterium sp. xlx-214.</title>
        <authorList>
            <person name="Yang C."/>
        </authorList>
    </citation>
    <scope>NUCLEOTIDE SEQUENCE [LARGE SCALE GENOMIC DNA]</scope>
    <source>
        <strain evidence="4">CX-624</strain>
    </source>
</reference>
<evidence type="ECO:0000313" key="1">
    <source>
        <dbReference type="EMBL" id="MBA5247630.1"/>
    </source>
</evidence>
<evidence type="ECO:0000313" key="3">
    <source>
        <dbReference type="Proteomes" id="UP000515349"/>
    </source>
</evidence>
<dbReference type="RefSeq" id="WP_181887723.1">
    <property type="nucleotide sequence ID" value="NZ_CP059472.1"/>
</dbReference>
<keyword evidence="4" id="KW-1185">Reference proteome</keyword>
<proteinExistence type="predicted"/>
<accession>A0A7D7LR09</accession>
<gene>
    <name evidence="2" type="ORF">H1R16_05075</name>
    <name evidence="1" type="ORF">H2507_10665</name>
</gene>
<reference evidence="2 3" key="1">
    <citation type="submission" date="2020-07" db="EMBL/GenBank/DDBJ databases">
        <title>Chryseobacterium sp.cx-624.</title>
        <authorList>
            <person name="Yang C."/>
        </authorList>
    </citation>
    <scope>NUCLEOTIDE SEQUENCE [LARGE SCALE GENOMIC DNA]</scope>
    <source>
        <strain evidence="3">cx-624</strain>
        <strain evidence="2">Cx-624</strain>
    </source>
</reference>